<gene>
    <name evidence="1" type="ORF">O181_023347</name>
</gene>
<proteinExistence type="predicted"/>
<comment type="caution">
    <text evidence="1">The sequence shown here is derived from an EMBL/GenBank/DDBJ whole genome shotgun (WGS) entry which is preliminary data.</text>
</comment>
<name>A0A9Q3CJC5_9BASI</name>
<protein>
    <submittedName>
        <fullName evidence="1">Uncharacterized protein</fullName>
    </submittedName>
</protein>
<reference evidence="1" key="1">
    <citation type="submission" date="2021-03" db="EMBL/GenBank/DDBJ databases">
        <title>Draft genome sequence of rust myrtle Austropuccinia psidii MF-1, a brazilian biotype.</title>
        <authorList>
            <person name="Quecine M.C."/>
            <person name="Pachon D.M.R."/>
            <person name="Bonatelli M.L."/>
            <person name="Correr F.H."/>
            <person name="Franceschini L.M."/>
            <person name="Leite T.F."/>
            <person name="Margarido G.R.A."/>
            <person name="Almeida C.A."/>
            <person name="Ferrarezi J.A."/>
            <person name="Labate C.A."/>
        </authorList>
    </citation>
    <scope>NUCLEOTIDE SEQUENCE</scope>
    <source>
        <strain evidence="1">MF-1</strain>
    </source>
</reference>
<organism evidence="1 2">
    <name type="scientific">Austropuccinia psidii MF-1</name>
    <dbReference type="NCBI Taxonomy" id="1389203"/>
    <lineage>
        <taxon>Eukaryota</taxon>
        <taxon>Fungi</taxon>
        <taxon>Dikarya</taxon>
        <taxon>Basidiomycota</taxon>
        <taxon>Pucciniomycotina</taxon>
        <taxon>Pucciniomycetes</taxon>
        <taxon>Pucciniales</taxon>
        <taxon>Sphaerophragmiaceae</taxon>
        <taxon>Austropuccinia</taxon>
    </lineage>
</organism>
<dbReference type="Proteomes" id="UP000765509">
    <property type="component" value="Unassembled WGS sequence"/>
</dbReference>
<evidence type="ECO:0000313" key="2">
    <source>
        <dbReference type="Proteomes" id="UP000765509"/>
    </source>
</evidence>
<dbReference type="EMBL" id="AVOT02007320">
    <property type="protein sequence ID" value="MBW0483632.1"/>
    <property type="molecule type" value="Genomic_DNA"/>
</dbReference>
<sequence length="213" mass="24874">MDVNFLYQYVTLKPWVGKFLHPVLWSFVHLQTLENGQYIKQNHPKEKKQETESKYSTRVKNILLGSKEVPFSAIFDSKNDLNFIAQEIALKEVLNISPYTSKSTDNSLKPIGKIKNLEVTFENEEKTYLDFLLFENFNQIIVEENSSILSSSKEIIPAVTHIKSKEKEKEDKLEVEDSEAIERIKEGLKKMRRNLDMAIEDPEKAHRTNLKWI</sequence>
<accession>A0A9Q3CJC5</accession>
<keyword evidence="2" id="KW-1185">Reference proteome</keyword>
<evidence type="ECO:0000313" key="1">
    <source>
        <dbReference type="EMBL" id="MBW0483632.1"/>
    </source>
</evidence>
<dbReference type="AlphaFoldDB" id="A0A9Q3CJC5"/>